<evidence type="ECO:0000313" key="2">
    <source>
        <dbReference type="EMBL" id="AKD01866.1"/>
    </source>
</evidence>
<dbReference type="InterPro" id="IPR055259">
    <property type="entry name" value="YkvP/CgeB_Glyco_trans-like"/>
</dbReference>
<gene>
    <name evidence="2" type="ORF">PKOR_00245</name>
</gene>
<evidence type="ECO:0000313" key="3">
    <source>
        <dbReference type="Proteomes" id="UP000033109"/>
    </source>
</evidence>
<dbReference type="OrthoDB" id="9813806at2"/>
<keyword evidence="2" id="KW-0808">Transferase</keyword>
<name>A0A0E3UVJ4_9BACT</name>
<accession>A0A0E3UVJ4</accession>
<dbReference type="Pfam" id="PF13524">
    <property type="entry name" value="Glyco_trans_1_2"/>
    <property type="match status" value="1"/>
</dbReference>
<dbReference type="SUPFAM" id="SSF53756">
    <property type="entry name" value="UDP-Glycosyltransferase/glycogen phosphorylase"/>
    <property type="match status" value="1"/>
</dbReference>
<dbReference type="Gene3D" id="3.40.50.2000">
    <property type="entry name" value="Glycogen Phosphorylase B"/>
    <property type="match status" value="2"/>
</dbReference>
<sequence length="380" mass="43783">MNITLFYHSILSDWNHGNAHFLRGIVRELEERGHQVQVFEPENGWSLQNLVEGYGKEKLDELQAYYPGISTNFYTLKSINLDEVLANADLVLVHEWNEHELVKRIGAHRANGGKYKLLFHDTHHRAVTERESMAKYELTHYDGVLAFGQKIRDLYLQEGWTRKAWTWHEAADTSVFYPHERKDFEGDLVWIGNWGDEERTAELHEFLINPVKELGLKAKIYGVRYPEHARKALADAGIEYGGWLPNYKAAGEFAKYKVTVHVPRRPYVEALPGIPTIRPFEAMACGIPLISSPWDDAENLFTPGEDFLVARNGEEMKAHLQTIINQPEKAKEVAARGLETIRNRHTCAHRVNELEKVCQELGITESKIYLTQKEQILNEE</sequence>
<dbReference type="PANTHER" id="PTHR12526">
    <property type="entry name" value="GLYCOSYLTRANSFERASE"/>
    <property type="match status" value="1"/>
</dbReference>
<dbReference type="STRING" id="400092.PKOR_00245"/>
<dbReference type="RefSeq" id="WP_046308572.1">
    <property type="nucleotide sequence ID" value="NZ_CBCSCY010000026.1"/>
</dbReference>
<protein>
    <submittedName>
        <fullName evidence="2">Glycosyltransferase</fullName>
    </submittedName>
</protein>
<dbReference type="AlphaFoldDB" id="A0A0E3UVJ4"/>
<dbReference type="PANTHER" id="PTHR12526:SF630">
    <property type="entry name" value="GLYCOSYLTRANSFERASE"/>
    <property type="match status" value="1"/>
</dbReference>
<organism evidence="2 3">
    <name type="scientific">Pontibacter korlensis</name>
    <dbReference type="NCBI Taxonomy" id="400092"/>
    <lineage>
        <taxon>Bacteria</taxon>
        <taxon>Pseudomonadati</taxon>
        <taxon>Bacteroidota</taxon>
        <taxon>Cytophagia</taxon>
        <taxon>Cytophagales</taxon>
        <taxon>Hymenobacteraceae</taxon>
        <taxon>Pontibacter</taxon>
    </lineage>
</organism>
<dbReference type="KEGG" id="pko:PKOR_00245"/>
<evidence type="ECO:0000259" key="1">
    <source>
        <dbReference type="Pfam" id="PF13524"/>
    </source>
</evidence>
<dbReference type="EMBL" id="CP009621">
    <property type="protein sequence ID" value="AKD01866.1"/>
    <property type="molecule type" value="Genomic_DNA"/>
</dbReference>
<proteinExistence type="predicted"/>
<dbReference type="HOGENOM" id="CLU_719499_0_0_10"/>
<dbReference type="GO" id="GO:0016740">
    <property type="term" value="F:transferase activity"/>
    <property type="evidence" value="ECO:0007669"/>
    <property type="project" value="UniProtKB-KW"/>
</dbReference>
<dbReference type="Proteomes" id="UP000033109">
    <property type="component" value="Chromosome"/>
</dbReference>
<reference evidence="2 3" key="1">
    <citation type="journal article" date="2015" name="Sci. Rep.">
        <title>Unraveling adaptation of Pontibacter korlensis to radiation and infertility in desert through complete genome and comparative transcriptomic analysis.</title>
        <authorList>
            <person name="Dai J."/>
            <person name="Dai W."/>
            <person name="Qiu C."/>
            <person name="Yang Z."/>
            <person name="Zhang Y."/>
            <person name="Zhou M."/>
            <person name="Zhang L."/>
            <person name="Fang C."/>
            <person name="Gao Q."/>
            <person name="Yang Q."/>
            <person name="Li X."/>
            <person name="Wang Z."/>
            <person name="Wang Z."/>
            <person name="Jia Z."/>
            <person name="Chen X."/>
        </authorList>
    </citation>
    <scope>NUCLEOTIDE SEQUENCE [LARGE SCALE GENOMIC DNA]</scope>
    <source>
        <strain evidence="2 3">X14-1T</strain>
    </source>
</reference>
<feature type="domain" description="Spore protein YkvP/CgeB glycosyl transferase-like" evidence="1">
    <location>
        <begin position="205"/>
        <end position="355"/>
    </location>
</feature>
<dbReference type="PATRIC" id="fig|400092.3.peg.54"/>
<dbReference type="CDD" id="cd03801">
    <property type="entry name" value="GT4_PimA-like"/>
    <property type="match status" value="1"/>
</dbReference>
<keyword evidence="3" id="KW-1185">Reference proteome</keyword>